<feature type="chain" id="PRO_5039507722" evidence="4">
    <location>
        <begin position="21"/>
        <end position="327"/>
    </location>
</feature>
<dbReference type="Gene3D" id="3.40.190.10">
    <property type="entry name" value="Periplasmic binding protein-like II"/>
    <property type="match status" value="2"/>
</dbReference>
<comment type="similarity">
    <text evidence="2">Belongs to the bacterial solute-binding protein SsuA/TauA family.</text>
</comment>
<dbReference type="Proteomes" id="UP000219612">
    <property type="component" value="Unassembled WGS sequence"/>
</dbReference>
<evidence type="ECO:0000256" key="2">
    <source>
        <dbReference type="ARBA" id="ARBA00010742"/>
    </source>
</evidence>
<evidence type="ECO:0000256" key="4">
    <source>
        <dbReference type="SAM" id="SignalP"/>
    </source>
</evidence>
<dbReference type="SUPFAM" id="SSF53850">
    <property type="entry name" value="Periplasmic binding protein-like II"/>
    <property type="match status" value="1"/>
</dbReference>
<evidence type="ECO:0000256" key="3">
    <source>
        <dbReference type="ARBA" id="ARBA00022729"/>
    </source>
</evidence>
<dbReference type="AlphaFoldDB" id="A0A285GKY5"/>
<dbReference type="PANTHER" id="PTHR30024:SF47">
    <property type="entry name" value="TAURINE-BINDING PERIPLASMIC PROTEIN"/>
    <property type="match status" value="1"/>
</dbReference>
<evidence type="ECO:0000313" key="5">
    <source>
        <dbReference type="EMBL" id="SNY24237.1"/>
    </source>
</evidence>
<proteinExistence type="inferred from homology"/>
<dbReference type="RefSeq" id="WP_179855055.1">
    <property type="nucleotide sequence ID" value="NZ_OBDY01000002.1"/>
</dbReference>
<keyword evidence="3 4" id="KW-0732">Signal</keyword>
<protein>
    <submittedName>
        <fullName evidence="5">NitT/TauT family transport system substrate-binding protein</fullName>
    </submittedName>
</protein>
<dbReference type="PANTHER" id="PTHR30024">
    <property type="entry name" value="ALIPHATIC SULFONATES-BINDING PROTEIN-RELATED"/>
    <property type="match status" value="1"/>
</dbReference>
<dbReference type="PROSITE" id="PS51257">
    <property type="entry name" value="PROKAR_LIPOPROTEIN"/>
    <property type="match status" value="1"/>
</dbReference>
<organism evidence="5 6">
    <name type="scientific">Paractinoplanes atraurantiacus</name>
    <dbReference type="NCBI Taxonomy" id="1036182"/>
    <lineage>
        <taxon>Bacteria</taxon>
        <taxon>Bacillati</taxon>
        <taxon>Actinomycetota</taxon>
        <taxon>Actinomycetes</taxon>
        <taxon>Micromonosporales</taxon>
        <taxon>Micromonosporaceae</taxon>
        <taxon>Paractinoplanes</taxon>
    </lineage>
</organism>
<sequence>MSYVRRFVALLLLAVLPGIAGCGGSGESTAVSYGGVRDQGSTGYAVAELEGFYAGEGLTFSPTWATSGTVLLQGLVSGDFDVANLGPAQLYDAITNGACARVLRPTQGAGYGVIAQPALHLDTTRPFPGVLTQLRGRTVGVPARGAAQELVLRSLLVDAGLDPDTDVTWVAIGGGAAAASLFASRKVDVAMSYSLLEMNLAAGGTTFDKLVDLTGSNTPLGAFWQSVAVANCDWADRHPGTVMKFCHALNQGFEALERKPEAGPRAFTWLGLGSDPGRAKSLWDKYKSPVVDIPPLDEENWNHQARFATDGRPPGFSEHVVDGCATA</sequence>
<evidence type="ECO:0000256" key="1">
    <source>
        <dbReference type="ARBA" id="ARBA00004418"/>
    </source>
</evidence>
<dbReference type="EMBL" id="OBDY01000002">
    <property type="protein sequence ID" value="SNY24237.1"/>
    <property type="molecule type" value="Genomic_DNA"/>
</dbReference>
<reference evidence="5 6" key="1">
    <citation type="submission" date="2017-09" db="EMBL/GenBank/DDBJ databases">
        <authorList>
            <person name="Ehlers B."/>
            <person name="Leendertz F.H."/>
        </authorList>
    </citation>
    <scope>NUCLEOTIDE SEQUENCE [LARGE SCALE GENOMIC DNA]</scope>
    <source>
        <strain evidence="5 6">CGMCC 4.6857</strain>
    </source>
</reference>
<dbReference type="Pfam" id="PF13379">
    <property type="entry name" value="NMT1_2"/>
    <property type="match status" value="1"/>
</dbReference>
<accession>A0A285GKY5</accession>
<keyword evidence="6" id="KW-1185">Reference proteome</keyword>
<name>A0A285GKY5_9ACTN</name>
<gene>
    <name evidence="5" type="ORF">SAMN05421748_102161</name>
</gene>
<comment type="subcellular location">
    <subcellularLocation>
        <location evidence="1">Periplasm</location>
    </subcellularLocation>
</comment>
<evidence type="ECO:0000313" key="6">
    <source>
        <dbReference type="Proteomes" id="UP000219612"/>
    </source>
</evidence>
<dbReference type="GO" id="GO:0042597">
    <property type="term" value="C:periplasmic space"/>
    <property type="evidence" value="ECO:0007669"/>
    <property type="project" value="UniProtKB-SubCell"/>
</dbReference>
<feature type="signal peptide" evidence="4">
    <location>
        <begin position="1"/>
        <end position="20"/>
    </location>
</feature>